<accession>A0AAV7TQ48</accession>
<evidence type="ECO:0000313" key="2">
    <source>
        <dbReference type="EMBL" id="KAJ1177878.1"/>
    </source>
</evidence>
<gene>
    <name evidence="2" type="ORF">NDU88_003130</name>
</gene>
<organism evidence="2 3">
    <name type="scientific">Pleurodeles waltl</name>
    <name type="common">Iberian ribbed newt</name>
    <dbReference type="NCBI Taxonomy" id="8319"/>
    <lineage>
        <taxon>Eukaryota</taxon>
        <taxon>Metazoa</taxon>
        <taxon>Chordata</taxon>
        <taxon>Craniata</taxon>
        <taxon>Vertebrata</taxon>
        <taxon>Euteleostomi</taxon>
        <taxon>Amphibia</taxon>
        <taxon>Batrachia</taxon>
        <taxon>Caudata</taxon>
        <taxon>Salamandroidea</taxon>
        <taxon>Salamandridae</taxon>
        <taxon>Pleurodelinae</taxon>
        <taxon>Pleurodeles</taxon>
    </lineage>
</organism>
<reference evidence="2" key="1">
    <citation type="journal article" date="2022" name="bioRxiv">
        <title>Sequencing and chromosome-scale assembly of the giantPleurodeles waltlgenome.</title>
        <authorList>
            <person name="Brown T."/>
            <person name="Elewa A."/>
            <person name="Iarovenko S."/>
            <person name="Subramanian E."/>
            <person name="Araus A.J."/>
            <person name="Petzold A."/>
            <person name="Susuki M."/>
            <person name="Suzuki K.-i.T."/>
            <person name="Hayashi T."/>
            <person name="Toyoda A."/>
            <person name="Oliveira C."/>
            <person name="Osipova E."/>
            <person name="Leigh N.D."/>
            <person name="Simon A."/>
            <person name="Yun M.H."/>
        </authorList>
    </citation>
    <scope>NUCLEOTIDE SEQUENCE</scope>
    <source>
        <strain evidence="2">20211129_DDA</strain>
        <tissue evidence="2">Liver</tissue>
    </source>
</reference>
<feature type="compositionally biased region" description="Basic residues" evidence="1">
    <location>
        <begin position="61"/>
        <end position="71"/>
    </location>
</feature>
<feature type="compositionally biased region" description="Basic and acidic residues" evidence="1">
    <location>
        <begin position="86"/>
        <end position="98"/>
    </location>
</feature>
<name>A0AAV7TQ48_PLEWA</name>
<dbReference type="EMBL" id="JANPWB010000006">
    <property type="protein sequence ID" value="KAJ1177878.1"/>
    <property type="molecule type" value="Genomic_DNA"/>
</dbReference>
<dbReference type="Proteomes" id="UP001066276">
    <property type="component" value="Chromosome 3_2"/>
</dbReference>
<comment type="caution">
    <text evidence="2">The sequence shown here is derived from an EMBL/GenBank/DDBJ whole genome shotgun (WGS) entry which is preliminary data.</text>
</comment>
<evidence type="ECO:0000256" key="1">
    <source>
        <dbReference type="SAM" id="MobiDB-lite"/>
    </source>
</evidence>
<dbReference type="AlphaFoldDB" id="A0AAV7TQ48"/>
<proteinExistence type="predicted"/>
<evidence type="ECO:0000313" key="3">
    <source>
        <dbReference type="Proteomes" id="UP001066276"/>
    </source>
</evidence>
<sequence length="98" mass="11394">MASPRKRRGKEEPRRLQVKKRLGRAPQDLTEVCTSHKMRGENRSPISGSRPRCSGKDNLRLKKRSVVGPRARKSDRGSRRNPIRPRNREVRRNSNDIN</sequence>
<feature type="region of interest" description="Disordered" evidence="1">
    <location>
        <begin position="1"/>
        <end position="98"/>
    </location>
</feature>
<protein>
    <submittedName>
        <fullName evidence="2">Uncharacterized protein</fullName>
    </submittedName>
</protein>
<keyword evidence="3" id="KW-1185">Reference proteome</keyword>